<keyword evidence="4" id="KW-0378">Hydrolase</keyword>
<dbReference type="Pfam" id="PF00825">
    <property type="entry name" value="Ribonuclease_P"/>
    <property type="match status" value="1"/>
</dbReference>
<reference evidence="6" key="1">
    <citation type="journal article" date="2020" name="Fungal Divers.">
        <title>Resolving the Mortierellaceae phylogeny through synthesis of multi-gene phylogenetics and phylogenomics.</title>
        <authorList>
            <person name="Vandepol N."/>
            <person name="Liber J."/>
            <person name="Desiro A."/>
            <person name="Na H."/>
            <person name="Kennedy M."/>
            <person name="Barry K."/>
            <person name="Grigoriev I.V."/>
            <person name="Miller A.N."/>
            <person name="O'Donnell K."/>
            <person name="Stajich J.E."/>
            <person name="Bonito G."/>
        </authorList>
    </citation>
    <scope>NUCLEOTIDE SEQUENCE</scope>
    <source>
        <strain evidence="6">NVP1</strain>
    </source>
</reference>
<dbReference type="GO" id="GO:0004526">
    <property type="term" value="F:ribonuclease P activity"/>
    <property type="evidence" value="ECO:0007669"/>
    <property type="project" value="InterPro"/>
</dbReference>
<dbReference type="GO" id="GO:0008033">
    <property type="term" value="P:tRNA processing"/>
    <property type="evidence" value="ECO:0007669"/>
    <property type="project" value="UniProtKB-KW"/>
</dbReference>
<evidence type="ECO:0000256" key="4">
    <source>
        <dbReference type="ARBA" id="ARBA00022801"/>
    </source>
</evidence>
<evidence type="ECO:0000313" key="6">
    <source>
        <dbReference type="EMBL" id="KAF9328870.1"/>
    </source>
</evidence>
<dbReference type="SUPFAM" id="SSF54211">
    <property type="entry name" value="Ribosomal protein S5 domain 2-like"/>
    <property type="match status" value="1"/>
</dbReference>
<dbReference type="AlphaFoldDB" id="A0A9P5SIZ1"/>
<accession>A0A9P5SIZ1</accession>
<evidence type="ECO:0000256" key="3">
    <source>
        <dbReference type="ARBA" id="ARBA00022759"/>
    </source>
</evidence>
<protein>
    <submittedName>
        <fullName evidence="6">Uncharacterized protein</fullName>
    </submittedName>
</protein>
<dbReference type="Proteomes" id="UP000696485">
    <property type="component" value="Unassembled WGS sequence"/>
</dbReference>
<dbReference type="GO" id="GO:0000049">
    <property type="term" value="F:tRNA binding"/>
    <property type="evidence" value="ECO:0007669"/>
    <property type="project" value="InterPro"/>
</dbReference>
<evidence type="ECO:0000256" key="1">
    <source>
        <dbReference type="ARBA" id="ARBA00022694"/>
    </source>
</evidence>
<dbReference type="InterPro" id="IPR020568">
    <property type="entry name" value="Ribosomal_Su5_D2-typ_SF"/>
</dbReference>
<name>A0A9P5SIZ1_9FUNG</name>
<evidence type="ECO:0000256" key="5">
    <source>
        <dbReference type="ARBA" id="ARBA00022884"/>
    </source>
</evidence>
<keyword evidence="5" id="KW-0694">RNA-binding</keyword>
<keyword evidence="1" id="KW-0819">tRNA processing</keyword>
<dbReference type="InterPro" id="IPR000100">
    <property type="entry name" value="RNase_P"/>
</dbReference>
<dbReference type="EMBL" id="JAAAUY010000525">
    <property type="protein sequence ID" value="KAF9328870.1"/>
    <property type="molecule type" value="Genomic_DNA"/>
</dbReference>
<dbReference type="InterPro" id="IPR014721">
    <property type="entry name" value="Ribsml_uS5_D2-typ_fold_subgr"/>
</dbReference>
<dbReference type="Gene3D" id="3.30.230.10">
    <property type="match status" value="1"/>
</dbReference>
<proteinExistence type="predicted"/>
<gene>
    <name evidence="6" type="ORF">BG006_008017</name>
</gene>
<keyword evidence="3" id="KW-0255">Endonuclease</keyword>
<sequence length="270" mass="31016">MPPKELIPLFVQKATKEYEDALAEYNKKLAILGSSSSVPSPPKPLPPTIQYRQRNLRLYPETHCSPHPAFRVTFVVSKKLVSKLAIHRNLARKKLSAAVESTFREHAQPGYEYLIFAAQKVMTTPQEMLIEMMKKVLTNHGLYSESALGVEGKLKVETRRKHENNGSLLSKIHLDSEEQAALQTEEISPILVRWKNNRPPIYKNWWKHAMPNPLGRTHQPTSYLDMFCPDSQEALTPFREREGRIKALRRREKRGTSQTSVAKNLIKIKE</sequence>
<keyword evidence="2" id="KW-0540">Nuclease</keyword>
<organism evidence="6 7">
    <name type="scientific">Podila minutissima</name>
    <dbReference type="NCBI Taxonomy" id="64525"/>
    <lineage>
        <taxon>Eukaryota</taxon>
        <taxon>Fungi</taxon>
        <taxon>Fungi incertae sedis</taxon>
        <taxon>Mucoromycota</taxon>
        <taxon>Mortierellomycotina</taxon>
        <taxon>Mortierellomycetes</taxon>
        <taxon>Mortierellales</taxon>
        <taxon>Mortierellaceae</taxon>
        <taxon>Podila</taxon>
    </lineage>
</organism>
<keyword evidence="7" id="KW-1185">Reference proteome</keyword>
<evidence type="ECO:0000313" key="7">
    <source>
        <dbReference type="Proteomes" id="UP000696485"/>
    </source>
</evidence>
<evidence type="ECO:0000256" key="2">
    <source>
        <dbReference type="ARBA" id="ARBA00022722"/>
    </source>
</evidence>
<comment type="caution">
    <text evidence="6">The sequence shown here is derived from an EMBL/GenBank/DDBJ whole genome shotgun (WGS) entry which is preliminary data.</text>
</comment>